<keyword evidence="2" id="KW-1185">Reference proteome</keyword>
<dbReference type="OrthoDB" id="10536482at2759"/>
<organism evidence="1 2">
    <name type="scientific">Mytilus edulis</name>
    <name type="common">Blue mussel</name>
    <dbReference type="NCBI Taxonomy" id="6550"/>
    <lineage>
        <taxon>Eukaryota</taxon>
        <taxon>Metazoa</taxon>
        <taxon>Spiralia</taxon>
        <taxon>Lophotrochozoa</taxon>
        <taxon>Mollusca</taxon>
        <taxon>Bivalvia</taxon>
        <taxon>Autobranchia</taxon>
        <taxon>Pteriomorphia</taxon>
        <taxon>Mytilida</taxon>
        <taxon>Mytiloidea</taxon>
        <taxon>Mytilidae</taxon>
        <taxon>Mytilinae</taxon>
        <taxon>Mytilus</taxon>
    </lineage>
</organism>
<accession>A0A8S3UI36</accession>
<protein>
    <submittedName>
        <fullName evidence="1">Uncharacterized protein</fullName>
    </submittedName>
</protein>
<gene>
    <name evidence="1" type="ORF">MEDL_53136</name>
</gene>
<dbReference type="AlphaFoldDB" id="A0A8S3UI36"/>
<sequence>MERSVINIFFQNDINMTKAAGNIHSHSCKPPKENIKKIYLARHNILIIVYYVKSSLYIVEFEVPVLGFLNSNSPKRRKCFKNRPAKSPTHLYLPDGYSRNILYRTSRKGQYRAVIAGCWIKTNKCSNRKTRRKTYFYDGEGATNLGTGNDGK</sequence>
<dbReference type="Proteomes" id="UP000683360">
    <property type="component" value="Unassembled WGS sequence"/>
</dbReference>
<comment type="caution">
    <text evidence="1">The sequence shown here is derived from an EMBL/GenBank/DDBJ whole genome shotgun (WGS) entry which is preliminary data.</text>
</comment>
<dbReference type="EMBL" id="CAJPWZ010002577">
    <property type="protein sequence ID" value="CAG2240874.1"/>
    <property type="molecule type" value="Genomic_DNA"/>
</dbReference>
<evidence type="ECO:0000313" key="1">
    <source>
        <dbReference type="EMBL" id="CAG2240874.1"/>
    </source>
</evidence>
<proteinExistence type="predicted"/>
<evidence type="ECO:0000313" key="2">
    <source>
        <dbReference type="Proteomes" id="UP000683360"/>
    </source>
</evidence>
<name>A0A8S3UI36_MYTED</name>
<reference evidence="1" key="1">
    <citation type="submission" date="2021-03" db="EMBL/GenBank/DDBJ databases">
        <authorList>
            <person name="Bekaert M."/>
        </authorList>
    </citation>
    <scope>NUCLEOTIDE SEQUENCE</scope>
</reference>